<evidence type="ECO:0000256" key="1">
    <source>
        <dbReference type="ARBA" id="ARBA00022723"/>
    </source>
</evidence>
<dbReference type="Gene3D" id="6.10.250.3410">
    <property type="entry name" value="DBF zinc finger"/>
    <property type="match status" value="1"/>
</dbReference>
<dbReference type="GO" id="GO:0010571">
    <property type="term" value="P:positive regulation of nuclear cell cycle DNA replication"/>
    <property type="evidence" value="ECO:0007669"/>
    <property type="project" value="TreeGrafter"/>
</dbReference>
<dbReference type="InterPro" id="IPR055116">
    <property type="entry name" value="DBF4_BRCT"/>
</dbReference>
<dbReference type="PROSITE" id="PS51265">
    <property type="entry name" value="ZF_DBF4"/>
    <property type="match status" value="1"/>
</dbReference>
<protein>
    <recommendedName>
        <fullName evidence="6">DBF4-type domain-containing protein</fullName>
    </recommendedName>
</protein>
<organism evidence="7 8">
    <name type="scientific">Patellaria atrata CBS 101060</name>
    <dbReference type="NCBI Taxonomy" id="1346257"/>
    <lineage>
        <taxon>Eukaryota</taxon>
        <taxon>Fungi</taxon>
        <taxon>Dikarya</taxon>
        <taxon>Ascomycota</taxon>
        <taxon>Pezizomycotina</taxon>
        <taxon>Dothideomycetes</taxon>
        <taxon>Dothideomycetes incertae sedis</taxon>
        <taxon>Patellariales</taxon>
        <taxon>Patellariaceae</taxon>
        <taxon>Patellaria</taxon>
    </lineage>
</organism>
<accession>A0A9P4VPS9</accession>
<reference evidence="7" key="1">
    <citation type="journal article" date="2020" name="Stud. Mycol.">
        <title>101 Dothideomycetes genomes: a test case for predicting lifestyles and emergence of pathogens.</title>
        <authorList>
            <person name="Haridas S."/>
            <person name="Albert R."/>
            <person name="Binder M."/>
            <person name="Bloem J."/>
            <person name="Labutti K."/>
            <person name="Salamov A."/>
            <person name="Andreopoulos B."/>
            <person name="Baker S."/>
            <person name="Barry K."/>
            <person name="Bills G."/>
            <person name="Bluhm B."/>
            <person name="Cannon C."/>
            <person name="Castanera R."/>
            <person name="Culley D."/>
            <person name="Daum C."/>
            <person name="Ezra D."/>
            <person name="Gonzalez J."/>
            <person name="Henrissat B."/>
            <person name="Kuo A."/>
            <person name="Liang C."/>
            <person name="Lipzen A."/>
            <person name="Lutzoni F."/>
            <person name="Magnuson J."/>
            <person name="Mondo S."/>
            <person name="Nolan M."/>
            <person name="Ohm R."/>
            <person name="Pangilinan J."/>
            <person name="Park H.-J."/>
            <person name="Ramirez L."/>
            <person name="Alfaro M."/>
            <person name="Sun H."/>
            <person name="Tritt A."/>
            <person name="Yoshinaga Y."/>
            <person name="Zwiers L.-H."/>
            <person name="Turgeon B."/>
            <person name="Goodwin S."/>
            <person name="Spatafora J."/>
            <person name="Crous P."/>
            <person name="Grigoriev I."/>
        </authorList>
    </citation>
    <scope>NUCLEOTIDE SEQUENCE</scope>
    <source>
        <strain evidence="7">CBS 101060</strain>
    </source>
</reference>
<dbReference type="GO" id="GO:1901987">
    <property type="term" value="P:regulation of cell cycle phase transition"/>
    <property type="evidence" value="ECO:0007669"/>
    <property type="project" value="TreeGrafter"/>
</dbReference>
<evidence type="ECO:0000256" key="3">
    <source>
        <dbReference type="ARBA" id="ARBA00022833"/>
    </source>
</evidence>
<gene>
    <name evidence="7" type="ORF">M501DRAFT_937274</name>
</gene>
<dbReference type="Pfam" id="PF08630">
    <property type="entry name" value="Dfp1_Him1_M"/>
    <property type="match status" value="1"/>
</dbReference>
<dbReference type="GO" id="GO:0003676">
    <property type="term" value="F:nucleic acid binding"/>
    <property type="evidence" value="ECO:0007669"/>
    <property type="project" value="InterPro"/>
</dbReference>
<dbReference type="OrthoDB" id="21380at2759"/>
<proteinExistence type="predicted"/>
<dbReference type="InterPro" id="IPR013939">
    <property type="entry name" value="Regulatory_Dfp1/Him1"/>
</dbReference>
<dbReference type="SUPFAM" id="SSF52113">
    <property type="entry name" value="BRCT domain"/>
    <property type="match status" value="1"/>
</dbReference>
<evidence type="ECO:0000256" key="4">
    <source>
        <dbReference type="PROSITE-ProRule" id="PRU00600"/>
    </source>
</evidence>
<evidence type="ECO:0000256" key="2">
    <source>
        <dbReference type="ARBA" id="ARBA00022771"/>
    </source>
</evidence>
<dbReference type="SMART" id="SM00586">
    <property type="entry name" value="ZnF_DBF"/>
    <property type="match status" value="1"/>
</dbReference>
<dbReference type="Pfam" id="PF22437">
    <property type="entry name" value="DBF4_BRCT"/>
    <property type="match status" value="1"/>
</dbReference>
<evidence type="ECO:0000256" key="5">
    <source>
        <dbReference type="SAM" id="MobiDB-lite"/>
    </source>
</evidence>
<evidence type="ECO:0000313" key="8">
    <source>
        <dbReference type="Proteomes" id="UP000799429"/>
    </source>
</evidence>
<feature type="region of interest" description="Disordered" evidence="5">
    <location>
        <begin position="25"/>
        <end position="51"/>
    </location>
</feature>
<comment type="caution">
    <text evidence="7">The sequence shown here is derived from an EMBL/GenBank/DDBJ whole genome shotgun (WGS) entry which is preliminary data.</text>
</comment>
<keyword evidence="8" id="KW-1185">Reference proteome</keyword>
<sequence>MTNRRVPLANNPNAANSPLRAVATAATKRARSHASDLRDLSYGQPPPAKRQMVEVDDAEARRGLNLRKAALNPPNAFQRKLEAARDTKKTVDRSQKATAENLETIRQWQRHYRKVFPTFVFYFEHTPEDVRVKVSRQVQMLGACEEKFFSKSVTHVVTTRQIPAENEITTATETQQAPISTKQHETNTQVLADVDLRRHQNSNADILHKAREMGMKIWTLEKVQRMMNTMFNTETGEQPRHLHNTRSHAVVAIPTKGGRDADLSQLLQNEKMHGPSDRDLAVATKEMVQFRGFYVYIHDMDEQTRPVMVREYAQTSKEDGKWPQFKYSAPGRCPFVDDPAALKRYQQQQELQKERFAQRERGQTAPPRTRAAAAAAAMEASQQHVPVNVSGKRVLAENNNVARRPQTAESLGICISKPLDPPKIIPAKRTNPDSIPNLFDSSQATRRPIPRFAMGEPVASGVQPSNITSAIKSQMISSTAAAPGAKAGTSKEVHQLKRKVLEKNSVPSNNSIPSSYMNDLRNAINNEHVVAPRVARRKGQDNLAHIREEVSPEEDEENARRRALLLKKKKAAEKESKPGYCENCREKFNDFDEHVVSRKHRKFALTPQNWAELDELLCQLDRPLKEVR</sequence>
<dbReference type="PANTHER" id="PTHR15375:SF26">
    <property type="entry name" value="PROTEIN CHIFFON"/>
    <property type="match status" value="1"/>
</dbReference>
<feature type="domain" description="DBF4-type" evidence="6">
    <location>
        <begin position="574"/>
        <end position="623"/>
    </location>
</feature>
<evidence type="ECO:0000313" key="7">
    <source>
        <dbReference type="EMBL" id="KAF2837615.1"/>
    </source>
</evidence>
<dbReference type="InterPro" id="IPR006572">
    <property type="entry name" value="Znf_DBF"/>
</dbReference>
<dbReference type="GO" id="GO:0031431">
    <property type="term" value="C:Dbf4-dependent protein kinase complex"/>
    <property type="evidence" value="ECO:0007669"/>
    <property type="project" value="TreeGrafter"/>
</dbReference>
<dbReference type="EMBL" id="MU006099">
    <property type="protein sequence ID" value="KAF2837615.1"/>
    <property type="molecule type" value="Genomic_DNA"/>
</dbReference>
<dbReference type="InterPro" id="IPR038545">
    <property type="entry name" value="Znf_DBF_sf"/>
</dbReference>
<dbReference type="Pfam" id="PF07535">
    <property type="entry name" value="zf-DBF"/>
    <property type="match status" value="1"/>
</dbReference>
<dbReference type="Gene3D" id="3.40.50.10190">
    <property type="entry name" value="BRCT domain"/>
    <property type="match status" value="1"/>
</dbReference>
<keyword evidence="2 4" id="KW-0863">Zinc-finger</keyword>
<dbReference type="PANTHER" id="PTHR15375">
    <property type="entry name" value="ACTIVATOR OF S-PHASE KINASE-RELATED"/>
    <property type="match status" value="1"/>
</dbReference>
<keyword evidence="3" id="KW-0862">Zinc</keyword>
<dbReference type="GO" id="GO:0043539">
    <property type="term" value="F:protein serine/threonine kinase activator activity"/>
    <property type="evidence" value="ECO:0007669"/>
    <property type="project" value="TreeGrafter"/>
</dbReference>
<dbReference type="GO" id="GO:0008270">
    <property type="term" value="F:zinc ion binding"/>
    <property type="evidence" value="ECO:0007669"/>
    <property type="project" value="UniProtKB-KW"/>
</dbReference>
<dbReference type="InterPro" id="IPR036420">
    <property type="entry name" value="BRCT_dom_sf"/>
</dbReference>
<dbReference type="InterPro" id="IPR051590">
    <property type="entry name" value="Replication_Regulatory_Kinase"/>
</dbReference>
<name>A0A9P4VPS9_9PEZI</name>
<dbReference type="AlphaFoldDB" id="A0A9P4VPS9"/>
<dbReference type="Proteomes" id="UP000799429">
    <property type="component" value="Unassembled WGS sequence"/>
</dbReference>
<dbReference type="FunFam" id="6.10.250.3410:FF:000001">
    <property type="entry name" value="Protein DBF4 homolog A"/>
    <property type="match status" value="1"/>
</dbReference>
<evidence type="ECO:0000259" key="6">
    <source>
        <dbReference type="PROSITE" id="PS51265"/>
    </source>
</evidence>
<keyword evidence="1" id="KW-0479">Metal-binding</keyword>